<keyword evidence="2" id="KW-1185">Reference proteome</keyword>
<gene>
    <name evidence="1" type="ORF">EV192_101734</name>
</gene>
<sequence length="137" mass="14667">MNLAAVMDEVGSKLEKVPGLRVRAYNADSVAPPAAIVLLPEEITYDETYARGSDSMTLIVDVLVGKASDRASRTTLAEYADGSGVKSIKRTVDNSDSNRYRSCDTVTVRKCEFPVASMGGIEYLMASFHVDITGPGA</sequence>
<accession>A0A4V2S8S3</accession>
<dbReference type="AlphaFoldDB" id="A0A4V2S8S3"/>
<reference evidence="1 2" key="1">
    <citation type="submission" date="2019-03" db="EMBL/GenBank/DDBJ databases">
        <title>Genomic Encyclopedia of Type Strains, Phase IV (KMG-IV): sequencing the most valuable type-strain genomes for metagenomic binning, comparative biology and taxonomic classification.</title>
        <authorList>
            <person name="Goeker M."/>
        </authorList>
    </citation>
    <scope>NUCLEOTIDE SEQUENCE [LARGE SCALE GENOMIC DNA]</scope>
    <source>
        <strain evidence="1 2">DSM 45934</strain>
    </source>
</reference>
<evidence type="ECO:0000313" key="2">
    <source>
        <dbReference type="Proteomes" id="UP000295680"/>
    </source>
</evidence>
<proteinExistence type="predicted"/>
<evidence type="ECO:0000313" key="1">
    <source>
        <dbReference type="EMBL" id="TCO64950.1"/>
    </source>
</evidence>
<dbReference type="Proteomes" id="UP000295680">
    <property type="component" value="Unassembled WGS sequence"/>
</dbReference>
<dbReference type="EMBL" id="SLWS01000001">
    <property type="protein sequence ID" value="TCO64950.1"/>
    <property type="molecule type" value="Genomic_DNA"/>
</dbReference>
<dbReference type="RefSeq" id="WP_132111025.1">
    <property type="nucleotide sequence ID" value="NZ_SLWS01000001.1"/>
</dbReference>
<name>A0A4V2S8S3_9PSEU</name>
<protein>
    <recommendedName>
        <fullName evidence="3">Tail terminator</fullName>
    </recommendedName>
</protein>
<comment type="caution">
    <text evidence="1">The sequence shown here is derived from an EMBL/GenBank/DDBJ whole genome shotgun (WGS) entry which is preliminary data.</text>
</comment>
<dbReference type="OrthoDB" id="3695298at2"/>
<evidence type="ECO:0008006" key="3">
    <source>
        <dbReference type="Google" id="ProtNLM"/>
    </source>
</evidence>
<organism evidence="1 2">
    <name type="scientific">Actinocrispum wychmicini</name>
    <dbReference type="NCBI Taxonomy" id="1213861"/>
    <lineage>
        <taxon>Bacteria</taxon>
        <taxon>Bacillati</taxon>
        <taxon>Actinomycetota</taxon>
        <taxon>Actinomycetes</taxon>
        <taxon>Pseudonocardiales</taxon>
        <taxon>Pseudonocardiaceae</taxon>
        <taxon>Actinocrispum</taxon>
    </lineage>
</organism>